<evidence type="ECO:0000259" key="13">
    <source>
        <dbReference type="PROSITE" id="PS50172"/>
    </source>
</evidence>
<comment type="catalytic activity">
    <reaction evidence="10 11 12">
        <text>NAD(+) + (deoxyribonucleotide)n-3'-hydroxyl + 5'-phospho-(deoxyribonucleotide)m = (deoxyribonucleotide)n+m + AMP + beta-nicotinamide D-nucleotide.</text>
        <dbReference type="EC" id="6.5.1.2"/>
    </reaction>
</comment>
<keyword evidence="11" id="KW-0464">Manganese</keyword>
<organism evidence="14 15">
    <name type="scientific">Succinivibrio faecicola</name>
    <dbReference type="NCBI Taxonomy" id="2820300"/>
    <lineage>
        <taxon>Bacteria</taxon>
        <taxon>Pseudomonadati</taxon>
        <taxon>Pseudomonadota</taxon>
        <taxon>Gammaproteobacteria</taxon>
        <taxon>Aeromonadales</taxon>
        <taxon>Succinivibrionaceae</taxon>
        <taxon>Succinivibrio</taxon>
    </lineage>
</organism>
<comment type="caution">
    <text evidence="14">The sequence shown here is derived from an EMBL/GenBank/DDBJ whole genome shotgun (WGS) entry which is preliminary data.</text>
</comment>
<dbReference type="Pfam" id="PF12826">
    <property type="entry name" value="HHH_2"/>
    <property type="match status" value="1"/>
</dbReference>
<dbReference type="GO" id="GO:0003911">
    <property type="term" value="F:DNA ligase (NAD+) activity"/>
    <property type="evidence" value="ECO:0007669"/>
    <property type="project" value="UniProtKB-EC"/>
</dbReference>
<feature type="domain" description="BRCT" evidence="13">
    <location>
        <begin position="614"/>
        <end position="693"/>
    </location>
</feature>
<dbReference type="RefSeq" id="WP_219937427.1">
    <property type="nucleotide sequence ID" value="NZ_JAGFNY010000012.1"/>
</dbReference>
<reference evidence="14 15" key="1">
    <citation type="submission" date="2021-03" db="EMBL/GenBank/DDBJ databases">
        <title>Succinivibrio sp. nov. isolated from feces of cow.</title>
        <authorList>
            <person name="Choi J.-Y."/>
        </authorList>
    </citation>
    <scope>NUCLEOTIDE SEQUENCE [LARGE SCALE GENOMIC DNA]</scope>
    <source>
        <strain evidence="14 15">AGMB01872</strain>
    </source>
</reference>
<dbReference type="CDD" id="cd17748">
    <property type="entry name" value="BRCT_DNA_ligase_like"/>
    <property type="match status" value="1"/>
</dbReference>
<dbReference type="SMART" id="SM00292">
    <property type="entry name" value="BRCT"/>
    <property type="match status" value="1"/>
</dbReference>
<evidence type="ECO:0000256" key="1">
    <source>
        <dbReference type="ARBA" id="ARBA00004067"/>
    </source>
</evidence>
<dbReference type="InterPro" id="IPR001357">
    <property type="entry name" value="BRCT_dom"/>
</dbReference>
<feature type="active site" description="N6-AMP-lysine intermediate" evidence="11">
    <location>
        <position position="118"/>
    </location>
</feature>
<dbReference type="PANTHER" id="PTHR23389">
    <property type="entry name" value="CHROMOSOME TRANSMISSION FIDELITY FACTOR 18"/>
    <property type="match status" value="1"/>
</dbReference>
<dbReference type="CDD" id="cd00114">
    <property type="entry name" value="LIGANc"/>
    <property type="match status" value="1"/>
</dbReference>
<proteinExistence type="inferred from homology"/>
<dbReference type="InterPro" id="IPR041663">
    <property type="entry name" value="DisA/LigA_HHH"/>
</dbReference>
<keyword evidence="3 11" id="KW-0235">DNA replication</keyword>
<keyword evidence="4 11" id="KW-0479">Metal-binding</keyword>
<evidence type="ECO:0000256" key="12">
    <source>
        <dbReference type="RuleBase" id="RU000618"/>
    </source>
</evidence>
<dbReference type="SUPFAM" id="SSF47781">
    <property type="entry name" value="RuvA domain 2-like"/>
    <property type="match status" value="1"/>
</dbReference>
<keyword evidence="9 11" id="KW-0234">DNA repair</keyword>
<feature type="binding site" evidence="11">
    <location>
        <begin position="36"/>
        <end position="40"/>
    </location>
    <ligand>
        <name>NAD(+)</name>
        <dbReference type="ChEBI" id="CHEBI:57540"/>
    </ligand>
</feature>
<dbReference type="HAMAP" id="MF_01588">
    <property type="entry name" value="DNA_ligase_A"/>
    <property type="match status" value="1"/>
</dbReference>
<dbReference type="PROSITE" id="PS50172">
    <property type="entry name" value="BRCT"/>
    <property type="match status" value="1"/>
</dbReference>
<accession>A0ABS7DFX7</accession>
<feature type="binding site" evidence="11">
    <location>
        <position position="293"/>
    </location>
    <ligand>
        <name>NAD(+)</name>
        <dbReference type="ChEBI" id="CHEBI:57540"/>
    </ligand>
</feature>
<dbReference type="Pfam" id="PF01653">
    <property type="entry name" value="DNA_ligase_aden"/>
    <property type="match status" value="1"/>
</dbReference>
<keyword evidence="5 11" id="KW-0227">DNA damage</keyword>
<protein>
    <recommendedName>
        <fullName evidence="11 12">DNA ligase</fullName>
        <ecNumber evidence="11 12">6.5.1.2</ecNumber>
    </recommendedName>
    <alternativeName>
        <fullName evidence="11">Polydeoxyribonucleotide synthase [NAD(+)]</fullName>
    </alternativeName>
</protein>
<keyword evidence="15" id="KW-1185">Reference proteome</keyword>
<keyword evidence="2 11" id="KW-0436">Ligase</keyword>
<evidence type="ECO:0000313" key="14">
    <source>
        <dbReference type="EMBL" id="MBW7570207.1"/>
    </source>
</evidence>
<feature type="binding site" evidence="11">
    <location>
        <position position="411"/>
    </location>
    <ligand>
        <name>Zn(2+)</name>
        <dbReference type="ChEBI" id="CHEBI:29105"/>
    </ligand>
</feature>
<dbReference type="InterPro" id="IPR001679">
    <property type="entry name" value="DNA_ligase"/>
</dbReference>
<evidence type="ECO:0000256" key="6">
    <source>
        <dbReference type="ARBA" id="ARBA00022833"/>
    </source>
</evidence>
<dbReference type="Gene3D" id="3.30.470.30">
    <property type="entry name" value="DNA ligase/mRNA capping enzyme"/>
    <property type="match status" value="1"/>
</dbReference>
<comment type="function">
    <text evidence="1 11">DNA ligase that catalyzes the formation of phosphodiester linkages between 5'-phosphoryl and 3'-hydroxyl groups in double-stranded DNA using NAD as a coenzyme and as the energy source for the reaction. It is essential for DNA replication and repair of damaged DNA.</text>
</comment>
<dbReference type="SUPFAM" id="SSF56091">
    <property type="entry name" value="DNA ligase/mRNA capping enzyme, catalytic domain"/>
    <property type="match status" value="1"/>
</dbReference>
<feature type="binding site" evidence="11">
    <location>
        <position position="317"/>
    </location>
    <ligand>
        <name>NAD(+)</name>
        <dbReference type="ChEBI" id="CHEBI:57540"/>
    </ligand>
</feature>
<gene>
    <name evidence="11 14" type="primary">ligA</name>
    <name evidence="14" type="ORF">J5V48_04790</name>
</gene>
<dbReference type="NCBIfam" id="TIGR00575">
    <property type="entry name" value="dnlj"/>
    <property type="match status" value="1"/>
</dbReference>
<keyword evidence="7 11" id="KW-0460">Magnesium</keyword>
<dbReference type="InterPro" id="IPR033136">
    <property type="entry name" value="DNA_ligase_CS"/>
</dbReference>
<comment type="caution">
    <text evidence="11">Lacks conserved residue(s) required for the propagation of feature annotation.</text>
</comment>
<dbReference type="Gene3D" id="2.40.50.140">
    <property type="entry name" value="Nucleic acid-binding proteins"/>
    <property type="match status" value="1"/>
</dbReference>
<dbReference type="InterPro" id="IPR013840">
    <property type="entry name" value="DNAligase_N"/>
</dbReference>
<dbReference type="InterPro" id="IPR004149">
    <property type="entry name" value="Znf_DNAligase_C4"/>
</dbReference>
<evidence type="ECO:0000256" key="5">
    <source>
        <dbReference type="ARBA" id="ARBA00022763"/>
    </source>
</evidence>
<evidence type="ECO:0000256" key="9">
    <source>
        <dbReference type="ARBA" id="ARBA00023204"/>
    </source>
</evidence>
<feature type="binding site" evidence="11">
    <location>
        <position position="414"/>
    </location>
    <ligand>
        <name>Zn(2+)</name>
        <dbReference type="ChEBI" id="CHEBI:29105"/>
    </ligand>
</feature>
<dbReference type="PANTHER" id="PTHR23389:SF9">
    <property type="entry name" value="DNA LIGASE"/>
    <property type="match status" value="1"/>
</dbReference>
<dbReference type="Pfam" id="PF03120">
    <property type="entry name" value="OB_DNA_ligase"/>
    <property type="match status" value="1"/>
</dbReference>
<keyword evidence="6 11" id="KW-0862">Zinc</keyword>
<feature type="binding site" evidence="11">
    <location>
        <position position="176"/>
    </location>
    <ligand>
        <name>NAD(+)</name>
        <dbReference type="ChEBI" id="CHEBI:57540"/>
    </ligand>
</feature>
<sequence length="693" mass="76062">MSNQNSDLLESYNTLVDTLNSYAKAYYVDDEPLVPDAEYDRLYNELLVLEQAHPEIVREDSPSKRIGATALTAFESAPHRVPLMSMGDIFNDSELIDFNTRLVDLLGVDKIEYCAEPKLDGLAVSLIYKHGVLVRGATRGDGYVGEDITENVKTIKAIPLKLTGDNIPSYLDVRGEVIMTRDGFEKWNENARLNGGKVFANPRNAAAGSLRQLDPKVTAKRPLSFYAYYVGECEGYTLPDDQYHCLLELKKFSIPVNPNIRCVMGLNGLQEFYKDILSRRGELNYDIDGVVLKVNSLKSQSSLGFTAKVPRWAIAYKFPPEEMMTKLLDVEFQVGRTGAITPVAKLDPVYVGGATVQSATLHNADEIERLGIKIGDTVIVRRAGDVIPQVSGVVVSKRDGTQKDIVFPTHCPVCGSDIEKVEGEAVSRCSGGLVCQAQLKQSIIHFVSRDAMDLEGFGDRIVEELVNSGKIKSVADLYSLSVSDLASTVLDKGSEERKTRLLGEVTAKKLIASIDKSRVVPLNRFIYALGIREVGASTARTLAMNFDSIGDLIKADYQTLLSLPDVGPVVARHICDFFLEKHNLMVIDRLVKHDDGFLFSAGIELTSIKQSSNRASAPLLGQTFVITGTLSSMDRNEAKNKLLALGAKVSSSVSKKTTALICGEAPGSKYTKALELSVRVILEDEFLKMLETL</sequence>
<evidence type="ECO:0000256" key="2">
    <source>
        <dbReference type="ARBA" id="ARBA00022598"/>
    </source>
</evidence>
<dbReference type="NCBIfam" id="NF005932">
    <property type="entry name" value="PRK07956.1"/>
    <property type="match status" value="1"/>
</dbReference>
<dbReference type="Gene3D" id="1.10.150.20">
    <property type="entry name" value="5' to 3' exonuclease, C-terminal subdomain"/>
    <property type="match status" value="2"/>
</dbReference>
<feature type="binding site" evidence="11">
    <location>
        <position position="116"/>
    </location>
    <ligand>
        <name>NAD(+)</name>
        <dbReference type="ChEBI" id="CHEBI:57540"/>
    </ligand>
</feature>
<dbReference type="SMART" id="SM00532">
    <property type="entry name" value="LIGANc"/>
    <property type="match status" value="1"/>
</dbReference>
<dbReference type="SUPFAM" id="SSF52113">
    <property type="entry name" value="BRCT domain"/>
    <property type="match status" value="1"/>
</dbReference>
<dbReference type="Pfam" id="PF00533">
    <property type="entry name" value="BRCT"/>
    <property type="match status" value="1"/>
</dbReference>
<dbReference type="EMBL" id="JAGFNY010000012">
    <property type="protein sequence ID" value="MBW7570207.1"/>
    <property type="molecule type" value="Genomic_DNA"/>
</dbReference>
<dbReference type="InterPro" id="IPR013839">
    <property type="entry name" value="DNAligase_adenylation"/>
</dbReference>
<evidence type="ECO:0000256" key="11">
    <source>
        <dbReference type="HAMAP-Rule" id="MF_01588"/>
    </source>
</evidence>
<dbReference type="PROSITE" id="PS01055">
    <property type="entry name" value="DNA_LIGASE_N1"/>
    <property type="match status" value="1"/>
</dbReference>
<evidence type="ECO:0000256" key="4">
    <source>
        <dbReference type="ARBA" id="ARBA00022723"/>
    </source>
</evidence>
<evidence type="ECO:0000256" key="10">
    <source>
        <dbReference type="ARBA" id="ARBA00034005"/>
    </source>
</evidence>
<dbReference type="InterPro" id="IPR036420">
    <property type="entry name" value="BRCT_dom_sf"/>
</dbReference>
<dbReference type="PIRSF" id="PIRSF001604">
    <property type="entry name" value="LigA"/>
    <property type="match status" value="1"/>
</dbReference>
<dbReference type="EC" id="6.5.1.2" evidence="11 12"/>
<dbReference type="InterPro" id="IPR012340">
    <property type="entry name" value="NA-bd_OB-fold"/>
</dbReference>
<comment type="cofactor">
    <cofactor evidence="11">
        <name>Mg(2+)</name>
        <dbReference type="ChEBI" id="CHEBI:18420"/>
    </cofactor>
    <cofactor evidence="11">
        <name>Mn(2+)</name>
        <dbReference type="ChEBI" id="CHEBI:29035"/>
    </cofactor>
</comment>
<dbReference type="Proteomes" id="UP000731465">
    <property type="component" value="Unassembled WGS sequence"/>
</dbReference>
<dbReference type="SUPFAM" id="SSF50249">
    <property type="entry name" value="Nucleic acid-binding proteins"/>
    <property type="match status" value="1"/>
</dbReference>
<dbReference type="PROSITE" id="PS01056">
    <property type="entry name" value="DNA_LIGASE_N2"/>
    <property type="match status" value="1"/>
</dbReference>
<dbReference type="InterPro" id="IPR004150">
    <property type="entry name" value="NAD_DNA_ligase_OB"/>
</dbReference>
<evidence type="ECO:0000256" key="3">
    <source>
        <dbReference type="ARBA" id="ARBA00022705"/>
    </source>
</evidence>
<feature type="binding site" evidence="11">
    <location>
        <position position="139"/>
    </location>
    <ligand>
        <name>NAD(+)</name>
        <dbReference type="ChEBI" id="CHEBI:57540"/>
    </ligand>
</feature>
<evidence type="ECO:0000313" key="15">
    <source>
        <dbReference type="Proteomes" id="UP000731465"/>
    </source>
</evidence>
<name>A0ABS7DFX7_9GAMM</name>
<dbReference type="Gene3D" id="3.40.50.10190">
    <property type="entry name" value="BRCT domain"/>
    <property type="match status" value="1"/>
</dbReference>
<evidence type="ECO:0000256" key="8">
    <source>
        <dbReference type="ARBA" id="ARBA00023027"/>
    </source>
</evidence>
<comment type="similarity">
    <text evidence="11">Belongs to the NAD-dependent DNA ligase family. LigA subfamily.</text>
</comment>
<evidence type="ECO:0000256" key="7">
    <source>
        <dbReference type="ARBA" id="ARBA00022842"/>
    </source>
</evidence>
<feature type="binding site" evidence="11">
    <location>
        <position position="435"/>
    </location>
    <ligand>
        <name>Zn(2+)</name>
        <dbReference type="ChEBI" id="CHEBI:29105"/>
    </ligand>
</feature>
<feature type="binding site" evidence="11">
    <location>
        <begin position="85"/>
        <end position="86"/>
    </location>
    <ligand>
        <name>NAD(+)</name>
        <dbReference type="ChEBI" id="CHEBI:57540"/>
    </ligand>
</feature>
<keyword evidence="8 11" id="KW-0520">NAD</keyword>
<dbReference type="Gene3D" id="6.20.10.30">
    <property type="match status" value="1"/>
</dbReference>
<dbReference type="Gene3D" id="1.10.287.610">
    <property type="entry name" value="Helix hairpin bin"/>
    <property type="match status" value="1"/>
</dbReference>
<dbReference type="Pfam" id="PF03119">
    <property type="entry name" value="DNA_ligase_ZBD"/>
    <property type="match status" value="1"/>
</dbReference>
<dbReference type="InterPro" id="IPR010994">
    <property type="entry name" value="RuvA_2-like"/>
</dbReference>
<dbReference type="InterPro" id="IPR018239">
    <property type="entry name" value="DNA_ligase_AS"/>
</dbReference>